<evidence type="ECO:0000259" key="1">
    <source>
        <dbReference type="SMART" id="SM01126"/>
    </source>
</evidence>
<accession>A0A285MUL4</accession>
<sequence length="297" mass="34236">MDVFKGQNFLEFSDRFKTDLDCKEYLAEIKAKTTYKCSRCNHNAYQSLKDFGRKCNVCSHIESATAGTLFHKVKFGVRKAFFICFEMATSTKSLSASYMAVRYGVTETTARLFMHKVREAMASSGNHPMDGKVHVDEFVLGGKDEGKTGRSYDSKKKKAAIAVQLTEDGKIKRMYAMRIEDFSAESLQYIFVNHISREAKVTTDKWRGYRPIAKAYDITQIESNNGLNFKALHTMIHQVKSWIRTTYSWVSEGNLNRYFNEFCYRINRSQSKDTIFNNLIRRMVEADAMNQSRLMGN</sequence>
<dbReference type="NCBIfam" id="NF033547">
    <property type="entry name" value="transpos_IS1595"/>
    <property type="match status" value="1"/>
</dbReference>
<dbReference type="RefSeq" id="WP_097044999.1">
    <property type="nucleotide sequence ID" value="NZ_OBEH01000002.1"/>
</dbReference>
<reference evidence="3" key="1">
    <citation type="submission" date="2017-09" db="EMBL/GenBank/DDBJ databases">
        <authorList>
            <person name="Varghese N."/>
            <person name="Submissions S."/>
        </authorList>
    </citation>
    <scope>NUCLEOTIDE SEQUENCE [LARGE SCALE GENOMIC DNA]</scope>
    <source>
        <strain evidence="3">DSM 25885</strain>
    </source>
</reference>
<dbReference type="Proteomes" id="UP000219048">
    <property type="component" value="Unassembled WGS sequence"/>
</dbReference>
<organism evidence="2 3">
    <name type="scientific">Flagellimonas pacifica</name>
    <dbReference type="NCBI Taxonomy" id="1247520"/>
    <lineage>
        <taxon>Bacteria</taxon>
        <taxon>Pseudomonadati</taxon>
        <taxon>Bacteroidota</taxon>
        <taxon>Flavobacteriia</taxon>
        <taxon>Flavobacteriales</taxon>
        <taxon>Flavobacteriaceae</taxon>
        <taxon>Flagellimonas</taxon>
    </lineage>
</organism>
<dbReference type="SMART" id="SM01126">
    <property type="entry name" value="DDE_Tnp_IS1595"/>
    <property type="match status" value="1"/>
</dbReference>
<dbReference type="InterPro" id="IPR024445">
    <property type="entry name" value="Tnp_ISXO2-like"/>
</dbReference>
<dbReference type="AlphaFoldDB" id="A0A285MUL4"/>
<dbReference type="EMBL" id="OBEH01000002">
    <property type="protein sequence ID" value="SNY99506.1"/>
    <property type="molecule type" value="Genomic_DNA"/>
</dbReference>
<feature type="domain" description="ISXO2-like transposase" evidence="1">
    <location>
        <begin position="128"/>
        <end position="267"/>
    </location>
</feature>
<protein>
    <submittedName>
        <fullName evidence="2">ISXO2-like transposase domain-containing protein</fullName>
    </submittedName>
</protein>
<name>A0A285MUL4_9FLAO</name>
<keyword evidence="3" id="KW-1185">Reference proteome</keyword>
<dbReference type="OrthoDB" id="9783459at2"/>
<evidence type="ECO:0000313" key="2">
    <source>
        <dbReference type="EMBL" id="SNY99506.1"/>
    </source>
</evidence>
<dbReference type="Pfam" id="PF12762">
    <property type="entry name" value="DDE_Tnp_IS1595"/>
    <property type="match status" value="1"/>
</dbReference>
<proteinExistence type="predicted"/>
<gene>
    <name evidence="2" type="ORF">SAMN06265377_1316</name>
</gene>
<evidence type="ECO:0000313" key="3">
    <source>
        <dbReference type="Proteomes" id="UP000219048"/>
    </source>
</evidence>